<protein>
    <submittedName>
        <fullName evidence="1">Uncharacterized protein</fullName>
    </submittedName>
</protein>
<dbReference type="AlphaFoldDB" id="A0A223P1A0"/>
<evidence type="ECO:0000313" key="1">
    <source>
        <dbReference type="EMBL" id="ASU35704.1"/>
    </source>
</evidence>
<keyword evidence="2" id="KW-1185">Reference proteome</keyword>
<dbReference type="Proteomes" id="UP000215002">
    <property type="component" value="Chromosome"/>
</dbReference>
<proteinExistence type="predicted"/>
<evidence type="ECO:0000313" key="2">
    <source>
        <dbReference type="Proteomes" id="UP000215002"/>
    </source>
</evidence>
<dbReference type="EMBL" id="CP022743">
    <property type="protein sequence ID" value="ASU35704.1"/>
    <property type="molecule type" value="Genomic_DNA"/>
</dbReference>
<accession>A0A223P1A0</accession>
<gene>
    <name evidence="1" type="ORF">MuYL_3819</name>
</gene>
<organism evidence="1 2">
    <name type="scientific">Mucilaginibacter xinganensis</name>
    <dbReference type="NCBI Taxonomy" id="1234841"/>
    <lineage>
        <taxon>Bacteria</taxon>
        <taxon>Pseudomonadati</taxon>
        <taxon>Bacteroidota</taxon>
        <taxon>Sphingobacteriia</taxon>
        <taxon>Sphingobacteriales</taxon>
        <taxon>Sphingobacteriaceae</taxon>
        <taxon>Mucilaginibacter</taxon>
    </lineage>
</organism>
<sequence>MILVFYFYSACKNTVIKPAAATPETDAIGAAIASNMVQSLSGMYGGASIRDGIGKSAFIAAASPQIKLQSILQCGFFIDTSLNVNFNQGDSIKTHTTGSVNYFFNCDSTAEKPTGYNLSDSLTSAGKGHGYDFNFLVSQHYSVSTSKEGNSGYTLNGALKSWVDFDYNLKPDKSSAVHNIFHFTNMKIQVAGNFEIVSGEATFESKGVTAGGAWNFSGYIRFIGNNKAKLTLLNKVYLINLFTGSLTKV</sequence>
<dbReference type="KEGG" id="muc:MuYL_3819"/>
<name>A0A223P1A0_9SPHI</name>
<reference evidence="1 2" key="1">
    <citation type="submission" date="2017-08" db="EMBL/GenBank/DDBJ databases">
        <title>Complete genome sequence of Mucilaginibacter sp. strain BJC16-A31.</title>
        <authorList>
            <consortium name="Henan University of Science and Technology"/>
            <person name="You X."/>
        </authorList>
    </citation>
    <scope>NUCLEOTIDE SEQUENCE [LARGE SCALE GENOMIC DNA]</scope>
    <source>
        <strain evidence="1 2">BJC16-A31</strain>
    </source>
</reference>